<dbReference type="Proteomes" id="UP001500506">
    <property type="component" value="Unassembled WGS sequence"/>
</dbReference>
<sequence length="283" mass="29477">MSKTDVAARRTDGTVTSTDGVTIAFERSGSGPVVVLVAQALSDRRDNRKLAAALADEHTVVNYDRRGRGASTDAGDWSIQREIDDIEALIDEHGGSALLFGASSGAVLALDAAAALPSKVAGVVAYEAPVIVDDQRPPVPRELADRVEALVDDGRRSQAVAEFMKSALGAPGFMVGATRLMVPIWRSMVAMAPTTAYDLRLCAGLQDGTPLTTTRWKGVVGPVLVLVGGRGDPFMRTGGAALAAHLGVALEVVAGAHHATPMMKPALLVPTLERFFATSPGAD</sequence>
<dbReference type="PANTHER" id="PTHR43433">
    <property type="entry name" value="HYDROLASE, ALPHA/BETA FOLD FAMILY PROTEIN"/>
    <property type="match status" value="1"/>
</dbReference>
<organism evidence="2 3">
    <name type="scientific">Agromyces humatus</name>
    <dbReference type="NCBI Taxonomy" id="279573"/>
    <lineage>
        <taxon>Bacteria</taxon>
        <taxon>Bacillati</taxon>
        <taxon>Actinomycetota</taxon>
        <taxon>Actinomycetes</taxon>
        <taxon>Micrococcales</taxon>
        <taxon>Microbacteriaceae</taxon>
        <taxon>Agromyces</taxon>
    </lineage>
</organism>
<dbReference type="SUPFAM" id="SSF53474">
    <property type="entry name" value="alpha/beta-Hydrolases"/>
    <property type="match status" value="1"/>
</dbReference>
<evidence type="ECO:0000259" key="1">
    <source>
        <dbReference type="Pfam" id="PF12697"/>
    </source>
</evidence>
<proteinExistence type="predicted"/>
<evidence type="ECO:0000313" key="2">
    <source>
        <dbReference type="EMBL" id="GAA1752541.1"/>
    </source>
</evidence>
<dbReference type="PANTHER" id="PTHR43433:SF5">
    <property type="entry name" value="AB HYDROLASE-1 DOMAIN-CONTAINING PROTEIN"/>
    <property type="match status" value="1"/>
</dbReference>
<dbReference type="InterPro" id="IPR029058">
    <property type="entry name" value="AB_hydrolase_fold"/>
</dbReference>
<dbReference type="EMBL" id="BAAANH010000001">
    <property type="protein sequence ID" value="GAA1752541.1"/>
    <property type="molecule type" value="Genomic_DNA"/>
</dbReference>
<keyword evidence="3" id="KW-1185">Reference proteome</keyword>
<keyword evidence="2" id="KW-0378">Hydrolase</keyword>
<protein>
    <submittedName>
        <fullName evidence="2">Alpha/beta hydrolase</fullName>
    </submittedName>
</protein>
<dbReference type="InterPro" id="IPR000073">
    <property type="entry name" value="AB_hydrolase_1"/>
</dbReference>
<name>A0ABN2KBP9_9MICO</name>
<reference evidence="2 3" key="1">
    <citation type="journal article" date="2019" name="Int. J. Syst. Evol. Microbiol.">
        <title>The Global Catalogue of Microorganisms (GCM) 10K type strain sequencing project: providing services to taxonomists for standard genome sequencing and annotation.</title>
        <authorList>
            <consortium name="The Broad Institute Genomics Platform"/>
            <consortium name="The Broad Institute Genome Sequencing Center for Infectious Disease"/>
            <person name="Wu L."/>
            <person name="Ma J."/>
        </authorList>
    </citation>
    <scope>NUCLEOTIDE SEQUENCE [LARGE SCALE GENOMIC DNA]</scope>
    <source>
        <strain evidence="2 3">JCM 14319</strain>
    </source>
</reference>
<dbReference type="GO" id="GO:0016787">
    <property type="term" value="F:hydrolase activity"/>
    <property type="evidence" value="ECO:0007669"/>
    <property type="project" value="UniProtKB-KW"/>
</dbReference>
<accession>A0ABN2KBP9</accession>
<comment type="caution">
    <text evidence="2">The sequence shown here is derived from an EMBL/GenBank/DDBJ whole genome shotgun (WGS) entry which is preliminary data.</text>
</comment>
<evidence type="ECO:0000313" key="3">
    <source>
        <dbReference type="Proteomes" id="UP001500506"/>
    </source>
</evidence>
<dbReference type="Pfam" id="PF12697">
    <property type="entry name" value="Abhydrolase_6"/>
    <property type="match status" value="1"/>
</dbReference>
<dbReference type="RefSeq" id="WP_232498504.1">
    <property type="nucleotide sequence ID" value="NZ_BAAANH010000001.1"/>
</dbReference>
<dbReference type="Gene3D" id="3.40.50.1820">
    <property type="entry name" value="alpha/beta hydrolase"/>
    <property type="match status" value="1"/>
</dbReference>
<dbReference type="InterPro" id="IPR050471">
    <property type="entry name" value="AB_hydrolase"/>
</dbReference>
<feature type="domain" description="AB hydrolase-1" evidence="1">
    <location>
        <begin position="49"/>
        <end position="269"/>
    </location>
</feature>
<gene>
    <name evidence="2" type="ORF">GCM10009747_07780</name>
</gene>